<dbReference type="PROSITE" id="PS50085">
    <property type="entry name" value="RAPGAP"/>
    <property type="match status" value="1"/>
</dbReference>
<comment type="caution">
    <text evidence="4">The sequence shown here is derived from an EMBL/GenBank/DDBJ whole genome shotgun (WGS) entry which is preliminary data.</text>
</comment>
<feature type="compositionally biased region" description="Polar residues" evidence="2">
    <location>
        <begin position="636"/>
        <end position="650"/>
    </location>
</feature>
<dbReference type="GeneID" id="90041026"/>
<name>A0ABR1F1J6_9ASCO</name>
<dbReference type="SUPFAM" id="SSF111347">
    <property type="entry name" value="Rap/Ran-GAP"/>
    <property type="match status" value="1"/>
</dbReference>
<dbReference type="RefSeq" id="XP_064766041.1">
    <property type="nucleotide sequence ID" value="XM_064915514.1"/>
</dbReference>
<dbReference type="Pfam" id="PF02145">
    <property type="entry name" value="Rap_GAP"/>
    <property type="match status" value="1"/>
</dbReference>
<dbReference type="Proteomes" id="UP001498771">
    <property type="component" value="Unassembled WGS sequence"/>
</dbReference>
<dbReference type="InterPro" id="IPR027107">
    <property type="entry name" value="Tuberin/Ral-act_asu"/>
</dbReference>
<dbReference type="PANTHER" id="PTHR10063:SF0">
    <property type="entry name" value="TUBERIN"/>
    <property type="match status" value="1"/>
</dbReference>
<keyword evidence="5" id="KW-1185">Reference proteome</keyword>
<dbReference type="SUPFAM" id="SSF48371">
    <property type="entry name" value="ARM repeat"/>
    <property type="match status" value="1"/>
</dbReference>
<dbReference type="EMBL" id="JBBJBU010000014">
    <property type="protein sequence ID" value="KAK7203008.1"/>
    <property type="molecule type" value="Genomic_DNA"/>
</dbReference>
<evidence type="ECO:0000256" key="1">
    <source>
        <dbReference type="ARBA" id="ARBA00022468"/>
    </source>
</evidence>
<gene>
    <name evidence="4" type="ORF">BZA70DRAFT_89325</name>
</gene>
<protein>
    <recommendedName>
        <fullName evidence="3">Rap-GAP domain-containing protein</fullName>
    </recommendedName>
</protein>
<dbReference type="InterPro" id="IPR024584">
    <property type="entry name" value="Tuberin_N"/>
</dbReference>
<evidence type="ECO:0000313" key="5">
    <source>
        <dbReference type="Proteomes" id="UP001498771"/>
    </source>
</evidence>
<feature type="domain" description="Rap-GAP" evidence="3">
    <location>
        <begin position="1249"/>
        <end position="1519"/>
    </location>
</feature>
<dbReference type="InterPro" id="IPR000331">
    <property type="entry name" value="Rap/Ran_GAP_dom"/>
</dbReference>
<accession>A0ABR1F1J6</accession>
<sequence>MSSSAVAFEARSNNYSFGNVFKTLTKGLKSSYTSAAASDANSTTLLSHRRRSKVAGVGLHVLIARLRDDNVPEERMAAAEALMRAVKTTTVSDSLVETWYAAQDMLSLTNPPELRRSAWQLLMTCIAFDADDDSLSVTKLVYYRTIVERPVGDDFDLQLAAFRALTKDGRELPVLGPSESPFVLIISTWLRVIFKTVEKARSSSAANLQECEKSLRAICSYTINVIKFNYYAFDEKDIVSLLRDILNVCRRSSSKSDTVEGIAMISTLTVYGNLPISMLNPSIETLCSASVVVPELFDSCWEAIRHLVNSHLTNNTIVSLYDLLRDSKPNRISAVKGGIVFLQRLLEEEPEKTKTYNLTINSVMKSYRAAMKFQQNIAIDLAVCSSMAALIMNDETYKMISYDDYKSDDSPLTVIMNSASRVTLPLSDDYRAQSTRETEASNAIMTLVQQIMVKLYYSYTSESFFGPSDVLMSFFLHVNTYAHQEIAETVVDFYEREYLCFPSSSGWEANSSALLESYFGNQARPYALRLRVMRHMETVYKVAREVCEEDVVDRFLHRIFDTIGTETDMNILAQVVDFGVEVASTNNVAAFEKLVENFYKCMQLQASRRSQEPSASDGILSSGSTARQASARFARPTSQSTNPLLSVSRARANSASKQTPDLAMTPAKSNQVTASQIIARAFVIMFINALEKSGEKCGIMYRHLLRIAGASSKWDARTILIVFNLLFRIRVNSASRVMLLHPTDMDGFAESLGRYKPTMTPEAIEKALWLYPEDPMVLGASLPPRASYFVTIMGTDTRLQQEEKCDISEGAEFGPRQQCEEVVIDRRRGTAVLNMSSWLAIVTDILREGADWEVYSFVIAFMPPQISNVQLFVHSREEMRELRSVLCEQIAVRVTQTQFGEKVAKADVQVCFIRSMSSVIAYHSFFSKAEQDTIVKSVLLGLGAHEKVAAAVVHCLLMCCHEFPISIKRVLSQIFTSFQTKITNSALSVHILEFLSALARIPSLTSNFTQDDFKRVFAMAFKYVEHANDMSSTIGTDEVQNSNNRVLSQYLIALAHNVVTTWFLTMKMTDRCDLAPFIMRGLLLANSNRPTAIPESGNESRPSDERTWASIDLITRFMYSETELKMQDVFKGIGGGKKSSEVVGNIWVHGLSIVSIESFLKTGISQVVVRRPTGTTSFSLLPDHSMLPAWKDSLESPITSFPDDFSADDQLALLPPYFFTELVAPPEMQSSITPTLVSNPADPAIVRALQMYDRTPVVEFHKIGIIYMGLNQTSEQEILANAVGSKAYLDFLDGMGQLIRLKGNKQVYTGGLDTEGDVDGEYAYAWKDKITQAIFHCTTLMPSRRRSVNGRSESTENLGEPLYDDESLSNKKRHIGNNFVNIYWNESGRPFNFDMIRSQFNFINIVISPHTKAASSFAPDSSVASALLGTGSSAVKGFDFFKVRVYVKPEADKSALFAPASHLKLIGKNSLPFFVRNMALNADIFSFVWHMHPGDEYLSNWQYRVRQTKLLKERIDKIREKEEREAAEKAKAGDA</sequence>
<dbReference type="Pfam" id="PF11864">
    <property type="entry name" value="DUF3384"/>
    <property type="match status" value="1"/>
</dbReference>
<dbReference type="InterPro" id="IPR018515">
    <property type="entry name" value="Tuberin-type_domain"/>
</dbReference>
<proteinExistence type="predicted"/>
<reference evidence="4 5" key="1">
    <citation type="submission" date="2024-03" db="EMBL/GenBank/DDBJ databases">
        <title>Genome-scale model development and genomic sequencing of the oleaginous clade Lipomyces.</title>
        <authorList>
            <consortium name="Lawrence Berkeley National Laboratory"/>
            <person name="Czajka J.J."/>
            <person name="Han Y."/>
            <person name="Kim J."/>
            <person name="Mondo S.J."/>
            <person name="Hofstad B.A."/>
            <person name="Robles A."/>
            <person name="Haridas S."/>
            <person name="Riley R."/>
            <person name="LaButti K."/>
            <person name="Pangilinan J."/>
            <person name="Andreopoulos W."/>
            <person name="Lipzen A."/>
            <person name="Yan J."/>
            <person name="Wang M."/>
            <person name="Ng V."/>
            <person name="Grigoriev I.V."/>
            <person name="Spatafora J.W."/>
            <person name="Magnuson J.K."/>
            <person name="Baker S.E."/>
            <person name="Pomraning K.R."/>
        </authorList>
    </citation>
    <scope>NUCLEOTIDE SEQUENCE [LARGE SCALE GENOMIC DNA]</scope>
    <source>
        <strain evidence="4 5">Phaff 52-87</strain>
    </source>
</reference>
<dbReference type="InterPro" id="IPR016024">
    <property type="entry name" value="ARM-type_fold"/>
</dbReference>
<evidence type="ECO:0000259" key="3">
    <source>
        <dbReference type="PROSITE" id="PS50085"/>
    </source>
</evidence>
<evidence type="ECO:0000313" key="4">
    <source>
        <dbReference type="EMBL" id="KAK7203008.1"/>
    </source>
</evidence>
<dbReference type="Pfam" id="PF03542">
    <property type="entry name" value="Tuberin"/>
    <property type="match status" value="1"/>
</dbReference>
<dbReference type="Gene3D" id="3.40.50.11210">
    <property type="entry name" value="Rap/Ran-GAP"/>
    <property type="match status" value="1"/>
</dbReference>
<dbReference type="PANTHER" id="PTHR10063">
    <property type="entry name" value="TUBERIN"/>
    <property type="match status" value="1"/>
</dbReference>
<evidence type="ECO:0000256" key="2">
    <source>
        <dbReference type="SAM" id="MobiDB-lite"/>
    </source>
</evidence>
<keyword evidence="1" id="KW-0343">GTPase activation</keyword>
<dbReference type="InterPro" id="IPR035974">
    <property type="entry name" value="Rap/Ran-GAP_sf"/>
</dbReference>
<organism evidence="4 5">
    <name type="scientific">Myxozyma melibiosi</name>
    <dbReference type="NCBI Taxonomy" id="54550"/>
    <lineage>
        <taxon>Eukaryota</taxon>
        <taxon>Fungi</taxon>
        <taxon>Dikarya</taxon>
        <taxon>Ascomycota</taxon>
        <taxon>Saccharomycotina</taxon>
        <taxon>Lipomycetes</taxon>
        <taxon>Lipomycetales</taxon>
        <taxon>Lipomycetaceae</taxon>
        <taxon>Myxozyma</taxon>
    </lineage>
</organism>
<feature type="region of interest" description="Disordered" evidence="2">
    <location>
        <begin position="630"/>
        <end position="650"/>
    </location>
</feature>